<dbReference type="KEGG" id="pprf:DPRO_2224"/>
<gene>
    <name evidence="2" type="ORF">DPRO_2224</name>
</gene>
<dbReference type="EMBL" id="LT907975">
    <property type="protein sequence ID" value="SOB59129.1"/>
    <property type="molecule type" value="Genomic_DNA"/>
</dbReference>
<dbReference type="OrthoDB" id="9793851at2"/>
<keyword evidence="3" id="KW-1185">Reference proteome</keyword>
<evidence type="ECO:0000313" key="3">
    <source>
        <dbReference type="Proteomes" id="UP000219215"/>
    </source>
</evidence>
<feature type="signal peptide" evidence="1">
    <location>
        <begin position="1"/>
        <end position="22"/>
    </location>
</feature>
<protein>
    <submittedName>
        <fullName evidence="2">Uncharacterized protein</fullName>
    </submittedName>
</protein>
<dbReference type="RefSeq" id="WP_097012043.1">
    <property type="nucleotide sequence ID" value="NZ_LT907975.1"/>
</dbReference>
<evidence type="ECO:0000313" key="2">
    <source>
        <dbReference type="EMBL" id="SOB59129.1"/>
    </source>
</evidence>
<evidence type="ECO:0000256" key="1">
    <source>
        <dbReference type="SAM" id="SignalP"/>
    </source>
</evidence>
<dbReference type="Proteomes" id="UP000219215">
    <property type="component" value="Chromosome DPRO"/>
</dbReference>
<proteinExistence type="predicted"/>
<sequence>MKKVYGIIVLMVLLSISGVATAGDYVSVPPPSSFRGMAWGTSLADLPGMLPVQESGFKNTYFRTDERMTFGDATIRSVAYYFREGRLYRVGVAFSGRANHFLIKERLISMYGRGRGVGLRYGWMWPNFSVEINYDDEADSGGLFYTYEGAWEQAEGSGS</sequence>
<name>A0A2C8F9A9_9BACT</name>
<feature type="chain" id="PRO_5013197449" evidence="1">
    <location>
        <begin position="23"/>
        <end position="159"/>
    </location>
</feature>
<keyword evidence="1" id="KW-0732">Signal</keyword>
<accession>A0A2C8F9A9</accession>
<organism evidence="2 3">
    <name type="scientific">Pseudodesulfovibrio profundus</name>
    <dbReference type="NCBI Taxonomy" id="57320"/>
    <lineage>
        <taxon>Bacteria</taxon>
        <taxon>Pseudomonadati</taxon>
        <taxon>Thermodesulfobacteriota</taxon>
        <taxon>Desulfovibrionia</taxon>
        <taxon>Desulfovibrionales</taxon>
        <taxon>Desulfovibrionaceae</taxon>
    </lineage>
</organism>
<dbReference type="AlphaFoldDB" id="A0A2C8F9A9"/>
<reference evidence="3" key="1">
    <citation type="submission" date="2017-09" db="EMBL/GenBank/DDBJ databases">
        <authorList>
            <person name="Regsiter A."/>
            <person name="William W."/>
        </authorList>
    </citation>
    <scope>NUCLEOTIDE SEQUENCE [LARGE SCALE GENOMIC DNA]</scope>
    <source>
        <strain evidence="3">500-1</strain>
    </source>
</reference>